<organism evidence="2 3">
    <name type="scientific">Amphibalanus amphitrite</name>
    <name type="common">Striped barnacle</name>
    <name type="synonym">Balanus amphitrite</name>
    <dbReference type="NCBI Taxonomy" id="1232801"/>
    <lineage>
        <taxon>Eukaryota</taxon>
        <taxon>Metazoa</taxon>
        <taxon>Ecdysozoa</taxon>
        <taxon>Arthropoda</taxon>
        <taxon>Crustacea</taxon>
        <taxon>Multicrustacea</taxon>
        <taxon>Cirripedia</taxon>
        <taxon>Thoracica</taxon>
        <taxon>Thoracicalcarea</taxon>
        <taxon>Balanomorpha</taxon>
        <taxon>Balanoidea</taxon>
        <taxon>Balanidae</taxon>
        <taxon>Amphibalaninae</taxon>
        <taxon>Amphibalanus</taxon>
    </lineage>
</organism>
<dbReference type="Proteomes" id="UP000440578">
    <property type="component" value="Unassembled WGS sequence"/>
</dbReference>
<sequence length="88" mass="9242">MFHLGILLNKLLSALTEARTAAAAAARCPCYLLMAWSVVDLVDLADGEPVTSPVGDAVTFDVTPLTRLLTDSDLELLLGDPAAVAAWC</sequence>
<dbReference type="AlphaFoldDB" id="A0A6A4VKX1"/>
<feature type="signal peptide" evidence="1">
    <location>
        <begin position="1"/>
        <end position="18"/>
    </location>
</feature>
<keyword evidence="3" id="KW-1185">Reference proteome</keyword>
<evidence type="ECO:0000313" key="3">
    <source>
        <dbReference type="Proteomes" id="UP000440578"/>
    </source>
</evidence>
<name>A0A6A4VKX1_AMPAM</name>
<comment type="caution">
    <text evidence="2">The sequence shown here is derived from an EMBL/GenBank/DDBJ whole genome shotgun (WGS) entry which is preliminary data.</text>
</comment>
<dbReference type="EMBL" id="VIIS01001516">
    <property type="protein sequence ID" value="KAF0297017.1"/>
    <property type="molecule type" value="Genomic_DNA"/>
</dbReference>
<evidence type="ECO:0000313" key="2">
    <source>
        <dbReference type="EMBL" id="KAF0297017.1"/>
    </source>
</evidence>
<reference evidence="2 3" key="1">
    <citation type="submission" date="2019-07" db="EMBL/GenBank/DDBJ databases">
        <title>Draft genome assembly of a fouling barnacle, Amphibalanus amphitrite (Darwin, 1854): The first reference genome for Thecostraca.</title>
        <authorList>
            <person name="Kim W."/>
        </authorList>
    </citation>
    <scope>NUCLEOTIDE SEQUENCE [LARGE SCALE GENOMIC DNA]</scope>
    <source>
        <strain evidence="2">SNU_AA5</strain>
        <tissue evidence="2">Soma without cirri and trophi</tissue>
    </source>
</reference>
<keyword evidence="1" id="KW-0732">Signal</keyword>
<accession>A0A6A4VKX1</accession>
<gene>
    <name evidence="2" type="ORF">FJT64_005564</name>
</gene>
<evidence type="ECO:0000256" key="1">
    <source>
        <dbReference type="SAM" id="SignalP"/>
    </source>
</evidence>
<protein>
    <submittedName>
        <fullName evidence="2">Uncharacterized protein</fullName>
    </submittedName>
</protein>
<feature type="chain" id="PRO_5025692494" evidence="1">
    <location>
        <begin position="19"/>
        <end position="88"/>
    </location>
</feature>
<proteinExistence type="predicted"/>